<feature type="compositionally biased region" description="Polar residues" evidence="1">
    <location>
        <begin position="1"/>
        <end position="13"/>
    </location>
</feature>
<dbReference type="AlphaFoldDB" id="A0A0D3ASQ1"/>
<protein>
    <submittedName>
        <fullName evidence="2">Uncharacterized protein</fullName>
    </submittedName>
</protein>
<reference evidence="2" key="2">
    <citation type="submission" date="2015-03" db="UniProtKB">
        <authorList>
            <consortium name="EnsemblPlants"/>
        </authorList>
    </citation>
    <scope>IDENTIFICATION</scope>
</reference>
<dbReference type="Proteomes" id="UP000032141">
    <property type="component" value="Chromosome C2"/>
</dbReference>
<evidence type="ECO:0000256" key="1">
    <source>
        <dbReference type="SAM" id="MobiDB-lite"/>
    </source>
</evidence>
<evidence type="ECO:0000313" key="3">
    <source>
        <dbReference type="Proteomes" id="UP000032141"/>
    </source>
</evidence>
<dbReference type="EnsemblPlants" id="Bo2g104720.1">
    <property type="protein sequence ID" value="Bo2g104720.1"/>
    <property type="gene ID" value="Bo2g104720"/>
</dbReference>
<dbReference type="HOGENOM" id="CLU_017414_1_0_1"/>
<reference evidence="2 3" key="1">
    <citation type="journal article" date="2014" name="Genome Biol.">
        <title>Transcriptome and methylome profiling reveals relics of genome dominance in the mesopolyploid Brassica oleracea.</title>
        <authorList>
            <person name="Parkin I.A."/>
            <person name="Koh C."/>
            <person name="Tang H."/>
            <person name="Robinson S.J."/>
            <person name="Kagale S."/>
            <person name="Clarke W.E."/>
            <person name="Town C.D."/>
            <person name="Nixon J."/>
            <person name="Krishnakumar V."/>
            <person name="Bidwell S.L."/>
            <person name="Denoeud F."/>
            <person name="Belcram H."/>
            <person name="Links M.G."/>
            <person name="Just J."/>
            <person name="Clarke C."/>
            <person name="Bender T."/>
            <person name="Huebert T."/>
            <person name="Mason A.S."/>
            <person name="Pires J.C."/>
            <person name="Barker G."/>
            <person name="Moore J."/>
            <person name="Walley P.G."/>
            <person name="Manoli S."/>
            <person name="Batley J."/>
            <person name="Edwards D."/>
            <person name="Nelson M.N."/>
            <person name="Wang X."/>
            <person name="Paterson A.H."/>
            <person name="King G."/>
            <person name="Bancroft I."/>
            <person name="Chalhoub B."/>
            <person name="Sharpe A.G."/>
        </authorList>
    </citation>
    <scope>NUCLEOTIDE SEQUENCE</scope>
    <source>
        <strain evidence="2 3">cv. TO1000</strain>
    </source>
</reference>
<evidence type="ECO:0000313" key="2">
    <source>
        <dbReference type="EnsemblPlants" id="Bo2g104720.1"/>
    </source>
</evidence>
<accession>A0A0D3ASQ1</accession>
<dbReference type="Gramene" id="Bo2g104720.1">
    <property type="protein sequence ID" value="Bo2g104720.1"/>
    <property type="gene ID" value="Bo2g104720"/>
</dbReference>
<proteinExistence type="predicted"/>
<keyword evidence="3" id="KW-1185">Reference proteome</keyword>
<name>A0A0D3ASQ1_BRAOL</name>
<sequence length="177" mass="19500">MRSIDNHPTSSINGHPISSIDTNPIASIDTHEEADGFHKRVKRIHDPVKFVVPCAVFEVESPIPPDRSVCLGSYSGVFDDHIHPEASQRGLIFRSEVDTDTTELVSNDINTPRSIDTTTSPSIDTTAASSIDCGRISEKSIVRSRCFSQPFAKLRALLIAEMIDKGEESMEEAFTQE</sequence>
<organism evidence="2 3">
    <name type="scientific">Brassica oleracea var. oleracea</name>
    <dbReference type="NCBI Taxonomy" id="109376"/>
    <lineage>
        <taxon>Eukaryota</taxon>
        <taxon>Viridiplantae</taxon>
        <taxon>Streptophyta</taxon>
        <taxon>Embryophyta</taxon>
        <taxon>Tracheophyta</taxon>
        <taxon>Spermatophyta</taxon>
        <taxon>Magnoliopsida</taxon>
        <taxon>eudicotyledons</taxon>
        <taxon>Gunneridae</taxon>
        <taxon>Pentapetalae</taxon>
        <taxon>rosids</taxon>
        <taxon>malvids</taxon>
        <taxon>Brassicales</taxon>
        <taxon>Brassicaceae</taxon>
        <taxon>Brassiceae</taxon>
        <taxon>Brassica</taxon>
    </lineage>
</organism>
<feature type="region of interest" description="Disordered" evidence="1">
    <location>
        <begin position="1"/>
        <end position="24"/>
    </location>
</feature>